<keyword evidence="1" id="KW-1133">Transmembrane helix</keyword>
<reference evidence="3 4" key="1">
    <citation type="submission" date="2022-01" db="EMBL/GenBank/DDBJ databases">
        <title>A chromosomal length assembly of Cordylochernes scorpioides.</title>
        <authorList>
            <person name="Zeh D."/>
            <person name="Zeh J."/>
        </authorList>
    </citation>
    <scope>NUCLEOTIDE SEQUENCE [LARGE SCALE GENOMIC DNA]</scope>
    <source>
        <strain evidence="3">IN4F17</strain>
        <tissue evidence="3">Whole Body</tissue>
    </source>
</reference>
<feature type="domain" description="PKD/Chitinase" evidence="2">
    <location>
        <begin position="327"/>
        <end position="412"/>
    </location>
</feature>
<gene>
    <name evidence="3" type="ORF">LAZ67_1000384</name>
</gene>
<dbReference type="InterPro" id="IPR029865">
    <property type="entry name" value="KIAA0319-like"/>
</dbReference>
<evidence type="ECO:0000259" key="2">
    <source>
        <dbReference type="SMART" id="SM00089"/>
    </source>
</evidence>
<dbReference type="InterPro" id="IPR013783">
    <property type="entry name" value="Ig-like_fold"/>
</dbReference>
<organism evidence="3 4">
    <name type="scientific">Cordylochernes scorpioides</name>
    <dbReference type="NCBI Taxonomy" id="51811"/>
    <lineage>
        <taxon>Eukaryota</taxon>
        <taxon>Metazoa</taxon>
        <taxon>Ecdysozoa</taxon>
        <taxon>Arthropoda</taxon>
        <taxon>Chelicerata</taxon>
        <taxon>Arachnida</taxon>
        <taxon>Pseudoscorpiones</taxon>
        <taxon>Cheliferoidea</taxon>
        <taxon>Chernetidae</taxon>
        <taxon>Cordylochernes</taxon>
    </lineage>
</organism>
<keyword evidence="4" id="KW-1185">Reference proteome</keyword>
<feature type="transmembrane region" description="Helical" evidence="1">
    <location>
        <begin position="841"/>
        <end position="862"/>
    </location>
</feature>
<dbReference type="InterPro" id="IPR035986">
    <property type="entry name" value="PKD_dom_sf"/>
</dbReference>
<keyword evidence="1" id="KW-0812">Transmembrane</keyword>
<dbReference type="Gene3D" id="2.60.40.10">
    <property type="entry name" value="Immunoglobulins"/>
    <property type="match status" value="5"/>
</dbReference>
<name>A0ABY6JUU3_9ARAC</name>
<dbReference type="SMART" id="SM00089">
    <property type="entry name" value="PKD"/>
    <property type="match status" value="5"/>
</dbReference>
<sequence length="928" mass="102238">MPSTIETPGWVYQVEASSLGGCVAECCERSSCEVVFYFNLSSCFLITCRRADLCQPLERTGDKFLFSVMVTVREPGLFGSTMDWDSYEKSSTFSYLDEEEDPRSCMFGMEDECPANEVCRPKNHRTRQGLCVCQPGLERSQDTGHCLPQVGTAVSVRQLYDPLGGQTEANTTSDMPQRLVVSAGDNVTIQLPDNSVTISAYVLPKPPEGEKYNYEWKLLAHPDGDESGTMSDQNTDTLKLSKNGTPHYNSLFYCSNLVGKLRAGVYTFKVTVAGHDTTGEASVNVTVIPRECSLHYLDCLTLTLRVLQPRGSTSLLWPSSNPAIPPSSCPTRTLSSMALPAVGCAVSSDDDKIVKYHWEAVNVPIGYEPTLADSPTLQLSNLIPGSYKFMLMVEDSDGVTNSTYANLTVLKEMDYPPTANAGPDVVIYLPQREVVLNGNLSSDDKGIKAWEWTKSPEVDKPVDLEGTNTPYLHINQLEVGVYKFVLKVTDTADQSSTAEVHVFVKPESNTPPIANAGPEQHIALPLADPLVLDGSPSKVDVHVARWHWEQIQGPKPATLAEPDKVKTKVTGLVPGEYVFKLIVSDDKEAHSEATVKVVVTQPTNSPPRANAGGDKTVVATQDVVVLNGSTSWDDVGIVSWQWSRDPSSLASGVELEDSATQPCLKLANLIPGRYLYRLVVADAQGQTSTDTASLIIKFPDNIKNQVELTLNADIKTFTQGQLESLLKQLSLLLHEWDPVDVRLISLEANSRHANRVVVVFVAERNGEAVQGTLVSNTLRRQLAVLGLEVLAVDTVECQNSCSGHGTCDPYTRRCICKAFWMENILRSRWLGDRQSNCDWSILYVILVPLVVLTALGVLAWLAHLWCHRRPHRYTLLEEPQHPSFKLKAQLLSSDSESDVVFEKTKRSHSRMQANGHFRPNGLIKDIKA</sequence>
<evidence type="ECO:0000313" key="4">
    <source>
        <dbReference type="Proteomes" id="UP001235939"/>
    </source>
</evidence>
<dbReference type="Proteomes" id="UP001235939">
    <property type="component" value="Chromosome 01"/>
</dbReference>
<dbReference type="EMBL" id="CP092863">
    <property type="protein sequence ID" value="UYV60199.1"/>
    <property type="molecule type" value="Genomic_DNA"/>
</dbReference>
<dbReference type="CDD" id="cd00146">
    <property type="entry name" value="PKD"/>
    <property type="match status" value="1"/>
</dbReference>
<feature type="domain" description="PKD/Chitinase" evidence="2">
    <location>
        <begin position="180"/>
        <end position="290"/>
    </location>
</feature>
<dbReference type="PANTHER" id="PTHR46182">
    <property type="entry name" value="FI19480P1"/>
    <property type="match status" value="1"/>
</dbReference>
<dbReference type="Pfam" id="PF22352">
    <property type="entry name" value="K319L-like_PKD"/>
    <property type="match status" value="5"/>
</dbReference>
<dbReference type="PANTHER" id="PTHR46182:SF2">
    <property type="entry name" value="FI19480P1"/>
    <property type="match status" value="1"/>
</dbReference>
<dbReference type="InterPro" id="IPR022409">
    <property type="entry name" value="PKD/Chitinase_dom"/>
</dbReference>
<feature type="domain" description="PKD/Chitinase" evidence="2">
    <location>
        <begin position="418"/>
        <end position="507"/>
    </location>
</feature>
<dbReference type="SUPFAM" id="SSF49299">
    <property type="entry name" value="PKD domain"/>
    <property type="match status" value="2"/>
</dbReference>
<evidence type="ECO:0000313" key="3">
    <source>
        <dbReference type="EMBL" id="UYV60199.1"/>
    </source>
</evidence>
<feature type="domain" description="PKD/Chitinase" evidence="2">
    <location>
        <begin position="608"/>
        <end position="699"/>
    </location>
</feature>
<evidence type="ECO:0000256" key="1">
    <source>
        <dbReference type="SAM" id="Phobius"/>
    </source>
</evidence>
<protein>
    <submittedName>
        <fullName evidence="3">KIAA0319L</fullName>
    </submittedName>
</protein>
<feature type="domain" description="PKD/Chitinase" evidence="2">
    <location>
        <begin position="522"/>
        <end position="600"/>
    </location>
</feature>
<proteinExistence type="predicted"/>
<accession>A0ABY6JUU3</accession>
<keyword evidence="1" id="KW-0472">Membrane</keyword>